<dbReference type="GO" id="GO:0004519">
    <property type="term" value="F:endonuclease activity"/>
    <property type="evidence" value="ECO:0007669"/>
    <property type="project" value="UniProtKB-KW"/>
</dbReference>
<keyword evidence="2" id="KW-0255">Endonuclease</keyword>
<comment type="caution">
    <text evidence="2">The sequence shown here is derived from an EMBL/GenBank/DDBJ whole genome shotgun (WGS) entry which is preliminary data.</text>
</comment>
<dbReference type="InterPro" id="IPR008538">
    <property type="entry name" value="Uma2"/>
</dbReference>
<dbReference type="CDD" id="cd06260">
    <property type="entry name" value="DUF820-like"/>
    <property type="match status" value="1"/>
</dbReference>
<dbReference type="InterPro" id="IPR011335">
    <property type="entry name" value="Restrct_endonuc-II-like"/>
</dbReference>
<evidence type="ECO:0000313" key="2">
    <source>
        <dbReference type="EMBL" id="TKT91248.1"/>
    </source>
</evidence>
<evidence type="ECO:0000313" key="3">
    <source>
        <dbReference type="Proteomes" id="UP000304900"/>
    </source>
</evidence>
<gene>
    <name evidence="2" type="ORF">FDK13_16515</name>
</gene>
<accession>A0A4U6D5E5</accession>
<sequence>MDLRAVEITEIETPLEETMSLNHSRLTYRLSVLLSVYDGQFDVMPELELELLSGRAKPDISIFQNLVFNWEEDIIRYTEPPITAIEILSPTQAYDALTGKIRKIYFPSGVQSAWIVMPSVKAVQLFLPDNSVQYFTDTIFKDPVTNIELDLKMVFK</sequence>
<dbReference type="EMBL" id="SZVO01000007">
    <property type="protein sequence ID" value="TKT91248.1"/>
    <property type="molecule type" value="Genomic_DNA"/>
</dbReference>
<keyword evidence="2" id="KW-0378">Hydrolase</keyword>
<keyword evidence="3" id="KW-1185">Reference proteome</keyword>
<dbReference type="Pfam" id="PF05685">
    <property type="entry name" value="Uma2"/>
    <property type="match status" value="1"/>
</dbReference>
<dbReference type="Gene3D" id="3.90.1570.10">
    <property type="entry name" value="tt1808, chain A"/>
    <property type="match status" value="1"/>
</dbReference>
<dbReference type="RefSeq" id="WP_137341108.1">
    <property type="nucleotide sequence ID" value="NZ_BSQH01000033.1"/>
</dbReference>
<dbReference type="OrthoDB" id="952185at2"/>
<feature type="domain" description="Putative restriction endonuclease" evidence="1">
    <location>
        <begin position="20"/>
        <end position="139"/>
    </location>
</feature>
<dbReference type="SUPFAM" id="SSF52980">
    <property type="entry name" value="Restriction endonuclease-like"/>
    <property type="match status" value="1"/>
</dbReference>
<evidence type="ECO:0000259" key="1">
    <source>
        <dbReference type="Pfam" id="PF05685"/>
    </source>
</evidence>
<name>A0A4U6D5E5_9BACT</name>
<protein>
    <submittedName>
        <fullName evidence="2">Uma2 family endonuclease</fullName>
    </submittedName>
</protein>
<proteinExistence type="predicted"/>
<organism evidence="2 3">
    <name type="scientific">Dyadobacter frigoris</name>
    <dbReference type="NCBI Taxonomy" id="2576211"/>
    <lineage>
        <taxon>Bacteria</taxon>
        <taxon>Pseudomonadati</taxon>
        <taxon>Bacteroidota</taxon>
        <taxon>Cytophagia</taxon>
        <taxon>Cytophagales</taxon>
        <taxon>Spirosomataceae</taxon>
        <taxon>Dyadobacter</taxon>
    </lineage>
</organism>
<dbReference type="InterPro" id="IPR012296">
    <property type="entry name" value="Nuclease_put_TT1808"/>
</dbReference>
<dbReference type="Proteomes" id="UP000304900">
    <property type="component" value="Unassembled WGS sequence"/>
</dbReference>
<reference evidence="2 3" key="1">
    <citation type="submission" date="2019-05" db="EMBL/GenBank/DDBJ databases">
        <title>Dyadobacter AR-3-8 sp. nov., isolated from arctic soil.</title>
        <authorList>
            <person name="Chaudhary D.K."/>
        </authorList>
    </citation>
    <scope>NUCLEOTIDE SEQUENCE [LARGE SCALE GENOMIC DNA]</scope>
    <source>
        <strain evidence="2 3">AR-3-8</strain>
    </source>
</reference>
<dbReference type="AlphaFoldDB" id="A0A4U6D5E5"/>
<keyword evidence="2" id="KW-0540">Nuclease</keyword>